<feature type="region of interest" description="Disordered" evidence="1">
    <location>
        <begin position="74"/>
        <end position="107"/>
    </location>
</feature>
<accession>A0A0C2WF38</accession>
<feature type="non-terminal residue" evidence="3">
    <location>
        <position position="1"/>
    </location>
</feature>
<evidence type="ECO:0000256" key="1">
    <source>
        <dbReference type="SAM" id="MobiDB-lite"/>
    </source>
</evidence>
<protein>
    <submittedName>
        <fullName evidence="3">Uncharacterized protein</fullName>
    </submittedName>
</protein>
<evidence type="ECO:0000313" key="3">
    <source>
        <dbReference type="EMBL" id="KIL54723.1"/>
    </source>
</evidence>
<dbReference type="EMBL" id="KN818740">
    <property type="protein sequence ID" value="KIL54458.1"/>
    <property type="molecule type" value="Genomic_DNA"/>
</dbReference>
<dbReference type="EMBL" id="KN818650">
    <property type="protein sequence ID" value="KIL54723.1"/>
    <property type="molecule type" value="Genomic_DNA"/>
</dbReference>
<keyword evidence="4" id="KW-1185">Reference proteome</keyword>
<feature type="non-terminal residue" evidence="3">
    <location>
        <position position="107"/>
    </location>
</feature>
<sequence>ATMQYARYEEDIIHRYGVELVGWTFDKIVNPSQLSSSIGPLRELHDALKGGSCKFIQLEASEVKMRIATHREKIRTGKLPARQRKMRKDKGTTRRRKSAIGVTEDDD</sequence>
<reference evidence="3 4" key="1">
    <citation type="submission" date="2014-04" db="EMBL/GenBank/DDBJ databases">
        <title>Evolutionary Origins and Diversification of the Mycorrhizal Mutualists.</title>
        <authorList>
            <consortium name="DOE Joint Genome Institute"/>
            <consortium name="Mycorrhizal Genomics Consortium"/>
            <person name="Kohler A."/>
            <person name="Kuo A."/>
            <person name="Nagy L.G."/>
            <person name="Floudas D."/>
            <person name="Copeland A."/>
            <person name="Barry K.W."/>
            <person name="Cichocki N."/>
            <person name="Veneault-Fourrey C."/>
            <person name="LaButti K."/>
            <person name="Lindquist E.A."/>
            <person name="Lipzen A."/>
            <person name="Lundell T."/>
            <person name="Morin E."/>
            <person name="Murat C."/>
            <person name="Riley R."/>
            <person name="Ohm R."/>
            <person name="Sun H."/>
            <person name="Tunlid A."/>
            <person name="Henrissat B."/>
            <person name="Grigoriev I.V."/>
            <person name="Hibbett D.S."/>
            <person name="Martin F."/>
        </authorList>
    </citation>
    <scope>NUCLEOTIDE SEQUENCE [LARGE SCALE GENOMIC DNA]</scope>
    <source>
        <strain evidence="3 4">Koide BX008</strain>
    </source>
</reference>
<dbReference type="HOGENOM" id="CLU_2216028_0_0_1"/>
<proteinExistence type="predicted"/>
<dbReference type="Proteomes" id="UP000054549">
    <property type="component" value="Unassembled WGS sequence"/>
</dbReference>
<organism evidence="3 4">
    <name type="scientific">Amanita muscaria (strain Koide BX008)</name>
    <dbReference type="NCBI Taxonomy" id="946122"/>
    <lineage>
        <taxon>Eukaryota</taxon>
        <taxon>Fungi</taxon>
        <taxon>Dikarya</taxon>
        <taxon>Basidiomycota</taxon>
        <taxon>Agaricomycotina</taxon>
        <taxon>Agaricomycetes</taxon>
        <taxon>Agaricomycetidae</taxon>
        <taxon>Agaricales</taxon>
        <taxon>Pluteineae</taxon>
        <taxon>Amanitaceae</taxon>
        <taxon>Amanita</taxon>
    </lineage>
</organism>
<evidence type="ECO:0000313" key="4">
    <source>
        <dbReference type="Proteomes" id="UP000054549"/>
    </source>
</evidence>
<gene>
    <name evidence="3" type="ORF">M378DRAFT_54725</name>
    <name evidence="2" type="ORF">M378DRAFT_57615</name>
</gene>
<dbReference type="AlphaFoldDB" id="A0A0C2WF38"/>
<dbReference type="OrthoDB" id="3253416at2759"/>
<name>A0A0C2WF38_AMAMK</name>
<evidence type="ECO:0000313" key="2">
    <source>
        <dbReference type="EMBL" id="KIL54458.1"/>
    </source>
</evidence>
<feature type="compositionally biased region" description="Basic residues" evidence="1">
    <location>
        <begin position="81"/>
        <end position="98"/>
    </location>
</feature>